<dbReference type="EMBL" id="JACCFL010000001">
    <property type="protein sequence ID" value="NYJ22356.1"/>
    <property type="molecule type" value="Genomic_DNA"/>
</dbReference>
<feature type="transmembrane region" description="Helical" evidence="1">
    <location>
        <begin position="79"/>
        <end position="98"/>
    </location>
</feature>
<keyword evidence="1" id="KW-1133">Transmembrane helix</keyword>
<dbReference type="RefSeq" id="WP_179604410.1">
    <property type="nucleotide sequence ID" value="NZ_BAABEH010000001.1"/>
</dbReference>
<evidence type="ECO:0000256" key="1">
    <source>
        <dbReference type="SAM" id="Phobius"/>
    </source>
</evidence>
<gene>
    <name evidence="2" type="ORF">HNR13_000643</name>
</gene>
<feature type="transmembrane region" description="Helical" evidence="1">
    <location>
        <begin position="51"/>
        <end position="72"/>
    </location>
</feature>
<keyword evidence="1" id="KW-0812">Transmembrane</keyword>
<sequence>MDVLIALVAVGAALAVHLAARRRLPRNGILGIRTTAVRRSDSAWVRGHRAAVAPTLLTAIVVVVLAAASVVWDDGSAGLTSIAVAVLFAGVFIGTVRANRSAGRPPHR</sequence>
<name>A0A853CND3_9MICO</name>
<dbReference type="AlphaFoldDB" id="A0A853CND3"/>
<reference evidence="2 3" key="1">
    <citation type="submission" date="2020-07" db="EMBL/GenBank/DDBJ databases">
        <title>Sequencing the genomes of 1000 actinobacteria strains.</title>
        <authorList>
            <person name="Klenk H.-P."/>
        </authorList>
    </citation>
    <scope>NUCLEOTIDE SEQUENCE [LARGE SCALE GENOMIC DNA]</scope>
    <source>
        <strain evidence="2 3">DSM 15165</strain>
    </source>
</reference>
<protein>
    <recommendedName>
        <fullName evidence="4">SdpI family protein</fullName>
    </recommendedName>
</protein>
<accession>A0A853CND3</accession>
<comment type="caution">
    <text evidence="2">The sequence shown here is derived from an EMBL/GenBank/DDBJ whole genome shotgun (WGS) entry which is preliminary data.</text>
</comment>
<keyword evidence="1" id="KW-0472">Membrane</keyword>
<dbReference type="Proteomes" id="UP000578352">
    <property type="component" value="Unassembled WGS sequence"/>
</dbReference>
<dbReference type="InterPro" id="IPR025962">
    <property type="entry name" value="SdpI/YhfL"/>
</dbReference>
<dbReference type="Pfam" id="PF13630">
    <property type="entry name" value="SdpI"/>
    <property type="match status" value="1"/>
</dbReference>
<evidence type="ECO:0008006" key="4">
    <source>
        <dbReference type="Google" id="ProtNLM"/>
    </source>
</evidence>
<evidence type="ECO:0000313" key="2">
    <source>
        <dbReference type="EMBL" id="NYJ22356.1"/>
    </source>
</evidence>
<organism evidence="2 3">
    <name type="scientific">Leifsonia shinshuensis</name>
    <dbReference type="NCBI Taxonomy" id="150026"/>
    <lineage>
        <taxon>Bacteria</taxon>
        <taxon>Bacillati</taxon>
        <taxon>Actinomycetota</taxon>
        <taxon>Actinomycetes</taxon>
        <taxon>Micrococcales</taxon>
        <taxon>Microbacteriaceae</taxon>
        <taxon>Leifsonia</taxon>
    </lineage>
</organism>
<proteinExistence type="predicted"/>
<evidence type="ECO:0000313" key="3">
    <source>
        <dbReference type="Proteomes" id="UP000578352"/>
    </source>
</evidence>